<protein>
    <submittedName>
        <fullName evidence="1">Uncharacterized protein</fullName>
    </submittedName>
</protein>
<reference evidence="1" key="1">
    <citation type="journal article" date="2015" name="Nature">
        <title>Complex archaea that bridge the gap between prokaryotes and eukaryotes.</title>
        <authorList>
            <person name="Spang A."/>
            <person name="Saw J.H."/>
            <person name="Jorgensen S.L."/>
            <person name="Zaremba-Niedzwiedzka K."/>
            <person name="Martijn J."/>
            <person name="Lind A.E."/>
            <person name="van Eijk R."/>
            <person name="Schleper C."/>
            <person name="Guy L."/>
            <person name="Ettema T.J."/>
        </authorList>
    </citation>
    <scope>NUCLEOTIDE SEQUENCE</scope>
</reference>
<proteinExistence type="predicted"/>
<sequence length="224" mass="25532">MSALREQLRFEVRMFYDLQRLRLQAGGRIQARATEIHLSDKDQERIAGIAEALNGLERAQLLTVNKLLKAFPIWDGFLKGVKGIGPTMGGVILAEYDISIAENVSKMWRFGGLAVNSDGTAEKRKKGEKLAYNSFLKSKLLGVLGPSFLKCSSPYRDFYDNYKHRLISKEWGKSDGHRHNASIRYMVKMFIKDLYVEWRTIEGLTVRPPYAEEYLGKVHATAEE</sequence>
<gene>
    <name evidence="1" type="ORF">LCGC14_0394480</name>
</gene>
<comment type="caution">
    <text evidence="1">The sequence shown here is derived from an EMBL/GenBank/DDBJ whole genome shotgun (WGS) entry which is preliminary data.</text>
</comment>
<evidence type="ECO:0000313" key="1">
    <source>
        <dbReference type="EMBL" id="KKN74108.1"/>
    </source>
</evidence>
<dbReference type="EMBL" id="LAZR01000332">
    <property type="protein sequence ID" value="KKN74108.1"/>
    <property type="molecule type" value="Genomic_DNA"/>
</dbReference>
<accession>A0A0F9W7S8</accession>
<dbReference type="AlphaFoldDB" id="A0A0F9W7S8"/>
<name>A0A0F9W7S8_9ZZZZ</name>
<organism evidence="1">
    <name type="scientific">marine sediment metagenome</name>
    <dbReference type="NCBI Taxonomy" id="412755"/>
    <lineage>
        <taxon>unclassified sequences</taxon>
        <taxon>metagenomes</taxon>
        <taxon>ecological metagenomes</taxon>
    </lineage>
</organism>